<accession>A0ACC1IRZ9</accession>
<keyword evidence="2" id="KW-1185">Reference proteome</keyword>
<sequence>MHVEHLADAADECAAAVHHPDKQRKRRDLSRKGGNARSDSQGKHKTARSKGRESSPGSTTIGRKKTSSQDSLLEAHLNTTEQKHVRTRVPLNDRDRDRDHNHHRRRHDHPYRNTTPVNLRDSSEVWQRKSIKEKLSLSPLLGKDPLLESLCPSWFMRMLSFCSENKPHKRSRSRHRHPHRHRHRHHRRQNNVSREHANIPEAITPGPDDAAISSPQLLEQFDQKAHNDKQQHEQQHQEQMYSVLDQNIPSGESRACVFDNKRVSPVSVAIARDASKASRLSSRPCADILANRNSSRQSDDPKMAAPPEHSPPPISTVSTSPGCTESFTTARLFSGTMSPEPLIPRHNLAEIFDGGHPDEVSDIAMRNHLADASDSNEETAETDDINIFTSDNETQSNYPSSDDNSIVDRAFHEWLQAQAAINDHPEAHSPFTTISQTASQFSAIPPSRTMPTYAPGWAYMPPLYGGLSGSQQSHYSSSMMPAAANIPPPSFSRAVGSDQLGVLEDLISRVSDLESRFMCVEAIMGSFGDKLDVLMASARADGDHSMSIGNARAAGVLSSGKTPVVKGVKQQKKAQN</sequence>
<evidence type="ECO:0000313" key="2">
    <source>
        <dbReference type="Proteomes" id="UP001150581"/>
    </source>
</evidence>
<reference evidence="1" key="1">
    <citation type="submission" date="2022-07" db="EMBL/GenBank/DDBJ databases">
        <title>Phylogenomic reconstructions and comparative analyses of Kickxellomycotina fungi.</title>
        <authorList>
            <person name="Reynolds N.K."/>
            <person name="Stajich J.E."/>
            <person name="Barry K."/>
            <person name="Grigoriev I.V."/>
            <person name="Crous P."/>
            <person name="Smith M.E."/>
        </authorList>
    </citation>
    <scope>NUCLEOTIDE SEQUENCE</scope>
    <source>
        <strain evidence="1">Benny 63K</strain>
    </source>
</reference>
<gene>
    <name evidence="1" type="ORF">LPJ66_001872</name>
</gene>
<protein>
    <submittedName>
        <fullName evidence="1">Uncharacterized protein</fullName>
    </submittedName>
</protein>
<proteinExistence type="predicted"/>
<comment type="caution">
    <text evidence="1">The sequence shown here is derived from an EMBL/GenBank/DDBJ whole genome shotgun (WGS) entry which is preliminary data.</text>
</comment>
<organism evidence="1 2">
    <name type="scientific">Kickxella alabastrina</name>
    <dbReference type="NCBI Taxonomy" id="61397"/>
    <lineage>
        <taxon>Eukaryota</taxon>
        <taxon>Fungi</taxon>
        <taxon>Fungi incertae sedis</taxon>
        <taxon>Zoopagomycota</taxon>
        <taxon>Kickxellomycotina</taxon>
        <taxon>Kickxellomycetes</taxon>
        <taxon>Kickxellales</taxon>
        <taxon>Kickxellaceae</taxon>
        <taxon>Kickxella</taxon>
    </lineage>
</organism>
<name>A0ACC1IRZ9_9FUNG</name>
<dbReference type="Proteomes" id="UP001150581">
    <property type="component" value="Unassembled WGS sequence"/>
</dbReference>
<evidence type="ECO:0000313" key="1">
    <source>
        <dbReference type="EMBL" id="KAJ1899822.1"/>
    </source>
</evidence>
<dbReference type="EMBL" id="JANBPG010000122">
    <property type="protein sequence ID" value="KAJ1899822.1"/>
    <property type="molecule type" value="Genomic_DNA"/>
</dbReference>